<dbReference type="KEGG" id="lho:LOOC260_107910"/>
<evidence type="ECO:0000256" key="2">
    <source>
        <dbReference type="ARBA" id="ARBA00022525"/>
    </source>
</evidence>
<proteinExistence type="predicted"/>
<feature type="region of interest" description="Disordered" evidence="5">
    <location>
        <begin position="1084"/>
        <end position="1119"/>
    </location>
</feature>
<dbReference type="InterPro" id="IPR019931">
    <property type="entry name" value="LPXTG_anchor"/>
</dbReference>
<organism evidence="8 9">
    <name type="scientific">Paucilactobacillus hokkaidonensis JCM 18461</name>
    <dbReference type="NCBI Taxonomy" id="1291742"/>
    <lineage>
        <taxon>Bacteria</taxon>
        <taxon>Bacillati</taxon>
        <taxon>Bacillota</taxon>
        <taxon>Bacilli</taxon>
        <taxon>Lactobacillales</taxon>
        <taxon>Lactobacillaceae</taxon>
        <taxon>Paucilactobacillus</taxon>
    </lineage>
</organism>
<evidence type="ECO:0000256" key="4">
    <source>
        <dbReference type="ARBA" id="ARBA00023088"/>
    </source>
</evidence>
<evidence type="ECO:0000313" key="8">
    <source>
        <dbReference type="EMBL" id="BAP85331.1"/>
    </source>
</evidence>
<feature type="transmembrane region" description="Helical" evidence="6">
    <location>
        <begin position="1528"/>
        <end position="1546"/>
    </location>
</feature>
<evidence type="ECO:0000259" key="7">
    <source>
        <dbReference type="PROSITE" id="PS50847"/>
    </source>
</evidence>
<keyword evidence="4" id="KW-0572">Peptidoglycan-anchor</keyword>
<feature type="region of interest" description="Disordered" evidence="5">
    <location>
        <begin position="1412"/>
        <end position="1434"/>
    </location>
</feature>
<evidence type="ECO:0000256" key="3">
    <source>
        <dbReference type="ARBA" id="ARBA00022729"/>
    </source>
</evidence>
<keyword evidence="1" id="KW-0134">Cell wall</keyword>
<name>A0A0A1GXZ0_9LACO</name>
<sequence>MTTDDAGSADLNPHEVATTSSAQTTAYLVSFYNSAANSTDPTQVVYNVQPVSRIVIKDTVGNVVNVVDKIIAPLSANIQGKPGEIADASTLPTVEGYTTPTQATLNADNIVIPENGGTLNVPYASIDQTAGTENIAFINAPSTATYNYSITDTNGTVYGTGTNVSAADITMDIDIGQTLTISAASNDKDYVVIGDENTTGSYDKGTATYTVTYEQSGGTLTFTFEKADEIVHNNGDDSNPVSEVTVTRTINYTGAGAQNPDSVVENVVYKAVTNKTTGETSWTPQGVYDAVKTPTLTGFTADKSEVATGHPSAVLLAMGTQPKDTTETVTYTPTDEIDHNNGDDSNPVSEVTVTRTINYTGAGAQNPDSVVENVVYKAVTNKTTGETSWTPQGVYDAVKTPTLTGFTADKSEIATGHPSAVLLAMGTQPKDTTETVTYTPTDEIDHNNGDDSNPVSEVTVTRTINYTGAGAQNPDSVVENVVYKAVTNKTTGETSWTPQGVYDAVKTPTLTGFTADKSEVATGHPSAVLLAMGTQPKDTTETVTYTPTDEIDHNNGDDSNPVSEVTVTRTINYTGAGAQNPDSVVENVVYKAVTNKTTGETSWTPQGVYDAVKTPTLTGFTADKSEVATGHPSAVLLAMGTQPKDTTETVTYTPTDEIDHNNGDDSNPVSEVTVTRTINYTGAGAQNPDSVVENVVYKAVTNKTTGETSWTPQGVYDAVKTPTLTGFTADKSEVATGHPSAVLLAMGTQPKDTTETVTYTPTDEIDHNNGDDSNPVSEVTVTRTINYTGAGAQNPDSVVENVVYKAVTNKTTGETSWTPQGVYDAVKTPTLTGFTADKSEVATGHPSAVLLAMGTQPKDTTETVTYTPTDEIDHNNGDDSNPVSEVTVTRTINYTGAGAQNPDSVVENVVYKAVTNKTTGETSWTPQGVYDAVKTPTLTGFTADKSEVATGHPSAVLLAMGTQPKDTTETVTYTPTDEIDHNNGDDSNPVSEVTVTRTIYYDGAGIQTPTDIVQSVTYKAVTNVTTGETAWTPQGSYGTVTSPKVLGYTPSQVMVASENPEAVILPQGENPKDSIVRVTYTQDETITVDPGNPKNPTDPIDPNKPDGPKYPDGVGENDLNKTISRTITYDGAGDQTPEDVTQTAVYGRTAIVDAKTGEFLSYGDWTLATSDDGDATDDGFTGVTSPKILGYSADKSASAITLTDSEVSNFKAGSDDVAVTYTLDDTVEVTTPTDPTQPVDPGNPTGPKMPVITAEDLNQTVSRTITYQINSSDDPNTSAAPATVTQTTNYKRSAIVDKVTGEVLRYTDWVVDGTNELVEVDSPKLENYVADPTSVAKVILSSADIDAIRSGSETGNFDQTVDYTFNGTVTKTTDPDGGTTTVTKNPDGDVTDINKTWPDGDKTHVHVDNNTGEETVTETPHGQPSLPTVTVDPGDTVTVGRTTVHNEKPNGVVSMTHKGDNTGEGQLVETIHPDGSITYSYIKNAQPTANTVLPTATPKLGQPTAKKVAVTQQANKKLPQTDEHSDNAGAVVGMSLLGMILGWVGFKRKKRDED</sequence>
<evidence type="ECO:0000256" key="5">
    <source>
        <dbReference type="SAM" id="MobiDB-lite"/>
    </source>
</evidence>
<evidence type="ECO:0000256" key="1">
    <source>
        <dbReference type="ARBA" id="ARBA00022512"/>
    </source>
</evidence>
<dbReference type="RefSeq" id="WP_041093157.1">
    <property type="nucleotide sequence ID" value="NZ_AP014680.1"/>
</dbReference>
<dbReference type="Pfam" id="PF17966">
    <property type="entry name" value="Muc_B2"/>
    <property type="match status" value="10"/>
</dbReference>
<dbReference type="NCBIfam" id="TIGR01167">
    <property type="entry name" value="LPXTG_anchor"/>
    <property type="match status" value="1"/>
</dbReference>
<feature type="compositionally biased region" description="Polar residues" evidence="5">
    <location>
        <begin position="1412"/>
        <end position="1426"/>
    </location>
</feature>
<keyword evidence="3" id="KW-0732">Signal</keyword>
<dbReference type="STRING" id="1291742.LOOC260_107910"/>
<protein>
    <submittedName>
        <fullName evidence="8">Cell surface protein</fullName>
    </submittedName>
</protein>
<accession>A0A0A1GXZ0</accession>
<dbReference type="HOGENOM" id="CLU_246220_0_0_9"/>
<keyword evidence="6" id="KW-0472">Membrane</keyword>
<dbReference type="Proteomes" id="UP000031620">
    <property type="component" value="Chromosome"/>
</dbReference>
<dbReference type="PROSITE" id="PS50847">
    <property type="entry name" value="GRAM_POS_ANCHORING"/>
    <property type="match status" value="1"/>
</dbReference>
<dbReference type="Gene3D" id="2.60.40.4300">
    <property type="match status" value="10"/>
</dbReference>
<feature type="domain" description="Gram-positive cocci surface proteins LPxTG" evidence="7">
    <location>
        <begin position="1518"/>
        <end position="1554"/>
    </location>
</feature>
<dbReference type="EMBL" id="AP014680">
    <property type="protein sequence ID" value="BAP85331.1"/>
    <property type="molecule type" value="Genomic_DNA"/>
</dbReference>
<reference evidence="8 9" key="1">
    <citation type="submission" date="2014-11" db="EMBL/GenBank/DDBJ databases">
        <title>Complete genome sequence and analysis of Lactobacillus hokkaidonensis LOOC260T.</title>
        <authorList>
            <person name="Tanizawa Y."/>
            <person name="Tohno M."/>
            <person name="Kaminuma E."/>
            <person name="Nakamura Y."/>
            <person name="Arita M."/>
        </authorList>
    </citation>
    <scope>NUCLEOTIDE SEQUENCE [LARGE SCALE GENOMIC DNA]</scope>
    <source>
        <strain evidence="8 9">LOOC260</strain>
    </source>
</reference>
<keyword evidence="6" id="KW-1133">Transmembrane helix</keyword>
<keyword evidence="6" id="KW-0812">Transmembrane</keyword>
<evidence type="ECO:0000256" key="6">
    <source>
        <dbReference type="SAM" id="Phobius"/>
    </source>
</evidence>
<keyword evidence="2" id="KW-0964">Secreted</keyword>
<dbReference type="InterPro" id="IPR041495">
    <property type="entry name" value="Mub_B2"/>
</dbReference>
<gene>
    <name evidence="8" type="ORF">LOOC260_107910</name>
</gene>
<evidence type="ECO:0000313" key="9">
    <source>
        <dbReference type="Proteomes" id="UP000031620"/>
    </source>
</evidence>